<feature type="region of interest" description="Disordered" evidence="1">
    <location>
        <begin position="1"/>
        <end position="65"/>
    </location>
</feature>
<organism evidence="2 3">
    <name type="scientific">Rhizobium mesosinicum</name>
    <dbReference type="NCBI Taxonomy" id="335017"/>
    <lineage>
        <taxon>Bacteria</taxon>
        <taxon>Pseudomonadati</taxon>
        <taxon>Pseudomonadota</taxon>
        <taxon>Alphaproteobacteria</taxon>
        <taxon>Hyphomicrobiales</taxon>
        <taxon>Rhizobiaceae</taxon>
        <taxon>Rhizobium/Agrobacterium group</taxon>
        <taxon>Rhizobium</taxon>
    </lineage>
</organism>
<evidence type="ECO:0000313" key="2">
    <source>
        <dbReference type="EMBL" id="MBW9056411.1"/>
    </source>
</evidence>
<keyword evidence="3" id="KW-1185">Reference proteome</keyword>
<proteinExistence type="predicted"/>
<accession>A0ABS7H3K7</accession>
<evidence type="ECO:0000313" key="3">
    <source>
        <dbReference type="Proteomes" id="UP000717752"/>
    </source>
</evidence>
<gene>
    <name evidence="2" type="ORF">JNB85_28790</name>
</gene>
<reference evidence="2 3" key="1">
    <citation type="journal article" date="2021" name="MBio">
        <title>Poor Competitiveness of Bradyrhizobium in Pigeon Pea Root Colonization in Indian Soils.</title>
        <authorList>
            <person name="Chalasani D."/>
            <person name="Basu A."/>
            <person name="Pullabhotla S.V.S.R.N."/>
            <person name="Jorrin B."/>
            <person name="Neal A.L."/>
            <person name="Poole P.S."/>
            <person name="Podile A.R."/>
            <person name="Tkacz A."/>
        </authorList>
    </citation>
    <scope>NUCLEOTIDE SEQUENCE [LARGE SCALE GENOMIC DNA]</scope>
    <source>
        <strain evidence="2 3">HU56</strain>
    </source>
</reference>
<dbReference type="EMBL" id="JAEUAK010000017">
    <property type="protein sequence ID" value="MBW9056411.1"/>
    <property type="molecule type" value="Genomic_DNA"/>
</dbReference>
<dbReference type="RefSeq" id="WP_220337819.1">
    <property type="nucleotide sequence ID" value="NZ_JAEUAK010000017.1"/>
</dbReference>
<feature type="compositionally biased region" description="Basic and acidic residues" evidence="1">
    <location>
        <begin position="41"/>
        <end position="50"/>
    </location>
</feature>
<evidence type="ECO:0000256" key="1">
    <source>
        <dbReference type="SAM" id="MobiDB-lite"/>
    </source>
</evidence>
<sequence>MLNRNPVPTPSAEPPPGPQPTPGIPGRIQKNPPVAPAQDPSEPKNPEGRPLDPALLPIGDPAGAA</sequence>
<dbReference type="Proteomes" id="UP000717752">
    <property type="component" value="Unassembled WGS sequence"/>
</dbReference>
<feature type="compositionally biased region" description="Pro residues" evidence="1">
    <location>
        <begin position="7"/>
        <end position="23"/>
    </location>
</feature>
<comment type="caution">
    <text evidence="2">The sequence shown here is derived from an EMBL/GenBank/DDBJ whole genome shotgun (WGS) entry which is preliminary data.</text>
</comment>
<name>A0ABS7H3K7_9HYPH</name>
<protein>
    <submittedName>
        <fullName evidence="2">Uncharacterized protein</fullName>
    </submittedName>
</protein>